<gene>
    <name evidence="2" type="ORF">SCLAV_3299</name>
</gene>
<dbReference type="OrthoDB" id="9916491at2"/>
<reference evidence="2 3" key="1">
    <citation type="journal article" date="2010" name="Genome Biol. Evol.">
        <title>The sequence of a 1.8-mb bacterial linear plasmid reveals a rich evolutionary reservoir of secondary metabolic pathways.</title>
        <authorList>
            <person name="Medema M.H."/>
            <person name="Trefzer A."/>
            <person name="Kovalchuk A."/>
            <person name="van den Berg M."/>
            <person name="Mueller U."/>
            <person name="Heijne W."/>
            <person name="Wu L."/>
            <person name="Alam M.T."/>
            <person name="Ronning C.M."/>
            <person name="Nierman W.C."/>
            <person name="Bovenberg R.A.L."/>
            <person name="Breitling R."/>
            <person name="Takano E."/>
        </authorList>
    </citation>
    <scope>NUCLEOTIDE SEQUENCE [LARGE SCALE GENOMIC DNA]</scope>
    <source>
        <strain evidence="3">ATCC 27064 / DSM 738 / JCM 4710 / NBRC 13307 / NCIMB 12785 / NRRL 3585 / VKM Ac-602</strain>
    </source>
</reference>
<evidence type="ECO:0000256" key="1">
    <source>
        <dbReference type="SAM" id="Phobius"/>
    </source>
</evidence>
<name>B5H2Q6_STRCL</name>
<evidence type="ECO:0000313" key="2">
    <source>
        <dbReference type="EMBL" id="EFG08370.1"/>
    </source>
</evidence>
<dbReference type="EMBL" id="CM000913">
    <property type="protein sequence ID" value="EFG08370.1"/>
    <property type="molecule type" value="Genomic_DNA"/>
</dbReference>
<evidence type="ECO:0000313" key="3">
    <source>
        <dbReference type="Proteomes" id="UP000002357"/>
    </source>
</evidence>
<keyword evidence="1" id="KW-1133">Transmembrane helix</keyword>
<dbReference type="Proteomes" id="UP000002357">
    <property type="component" value="Chromosome"/>
</dbReference>
<dbReference type="KEGG" id="sclf:BB341_12115"/>
<keyword evidence="1" id="KW-0472">Membrane</keyword>
<accession>B5H2Q6</accession>
<keyword evidence="3" id="KW-1185">Reference proteome</keyword>
<keyword evidence="1" id="KW-0812">Transmembrane</keyword>
<feature type="transmembrane region" description="Helical" evidence="1">
    <location>
        <begin position="73"/>
        <end position="100"/>
    </location>
</feature>
<feature type="transmembrane region" description="Helical" evidence="1">
    <location>
        <begin position="43"/>
        <end position="61"/>
    </location>
</feature>
<proteinExistence type="predicted"/>
<dbReference type="AlphaFoldDB" id="B5H2Q6"/>
<protein>
    <submittedName>
        <fullName evidence="2">Uncharacterized protein</fullName>
    </submittedName>
</protein>
<sequence length="108" mass="11077">MGRNGYGVWARDRWWWAGPAGGSAVAPMGVYADAGVFGFDLPAGVWGGYLLPLGLVALSWFGERTVGRRSRRVVCAGVGGVLAFGVSETAMGLSAVVWLVSGVASGTG</sequence>
<organism evidence="2 3">
    <name type="scientific">Streptomyces clavuligerus</name>
    <dbReference type="NCBI Taxonomy" id="1901"/>
    <lineage>
        <taxon>Bacteria</taxon>
        <taxon>Bacillati</taxon>
        <taxon>Actinomycetota</taxon>
        <taxon>Actinomycetes</taxon>
        <taxon>Kitasatosporales</taxon>
        <taxon>Streptomycetaceae</taxon>
        <taxon>Streptomyces</taxon>
    </lineage>
</organism>